<evidence type="ECO:0000313" key="2">
    <source>
        <dbReference type="EMBL" id="KAJ7742007.1"/>
    </source>
</evidence>
<protein>
    <submittedName>
        <fullName evidence="2">Uncharacterized protein</fullName>
    </submittedName>
</protein>
<feature type="compositionally biased region" description="Polar residues" evidence="1">
    <location>
        <begin position="263"/>
        <end position="282"/>
    </location>
</feature>
<reference evidence="2" key="1">
    <citation type="submission" date="2023-03" db="EMBL/GenBank/DDBJ databases">
        <title>Massive genome expansion in bonnet fungi (Mycena s.s.) driven by repeated elements and novel gene families across ecological guilds.</title>
        <authorList>
            <consortium name="Lawrence Berkeley National Laboratory"/>
            <person name="Harder C.B."/>
            <person name="Miyauchi S."/>
            <person name="Viragh M."/>
            <person name="Kuo A."/>
            <person name="Thoen E."/>
            <person name="Andreopoulos B."/>
            <person name="Lu D."/>
            <person name="Skrede I."/>
            <person name="Drula E."/>
            <person name="Henrissat B."/>
            <person name="Morin E."/>
            <person name="Kohler A."/>
            <person name="Barry K."/>
            <person name="LaButti K."/>
            <person name="Morin E."/>
            <person name="Salamov A."/>
            <person name="Lipzen A."/>
            <person name="Mereny Z."/>
            <person name="Hegedus B."/>
            <person name="Baldrian P."/>
            <person name="Stursova M."/>
            <person name="Weitz H."/>
            <person name="Taylor A."/>
            <person name="Grigoriev I.V."/>
            <person name="Nagy L.G."/>
            <person name="Martin F."/>
            <person name="Kauserud H."/>
        </authorList>
    </citation>
    <scope>NUCLEOTIDE SEQUENCE</scope>
    <source>
        <strain evidence="2">CBHHK188m</strain>
    </source>
</reference>
<feature type="compositionally biased region" description="Acidic residues" evidence="1">
    <location>
        <begin position="127"/>
        <end position="140"/>
    </location>
</feature>
<feature type="compositionally biased region" description="Low complexity" evidence="1">
    <location>
        <begin position="297"/>
        <end position="316"/>
    </location>
</feature>
<organism evidence="2 3">
    <name type="scientific">Mycena maculata</name>
    <dbReference type="NCBI Taxonomy" id="230809"/>
    <lineage>
        <taxon>Eukaryota</taxon>
        <taxon>Fungi</taxon>
        <taxon>Dikarya</taxon>
        <taxon>Basidiomycota</taxon>
        <taxon>Agaricomycotina</taxon>
        <taxon>Agaricomycetes</taxon>
        <taxon>Agaricomycetidae</taxon>
        <taxon>Agaricales</taxon>
        <taxon>Marasmiineae</taxon>
        <taxon>Mycenaceae</taxon>
        <taxon>Mycena</taxon>
    </lineage>
</organism>
<dbReference type="EMBL" id="JARJLG010000120">
    <property type="protein sequence ID" value="KAJ7742007.1"/>
    <property type="molecule type" value="Genomic_DNA"/>
</dbReference>
<gene>
    <name evidence="2" type="ORF">DFH07DRAFT_50944</name>
</gene>
<feature type="region of interest" description="Disordered" evidence="1">
    <location>
        <begin position="263"/>
        <end position="405"/>
    </location>
</feature>
<sequence>MNNLRQHGLAVMATPSKPIVFYTGWSTERCNQFFADLMPDLFAYLKTHPHKAGPKVSKAVQEQQWLGVIKTNQSISLAAEELPTGADLNFISKRKGQKASEHILFIATKIRIPEERYRNWDLLSDSDVPDAEDEEEDFDMLDEHSSSPPKPAPQSKGKGKAKALYTSPIKGIKLERLVPEPLPDMKQAAKMRTRLGTNTIKWNKVQIPNSSDDEQPQPIEVSDDELELPDASTLASASKSEASTLAASNAHMSAISSALTSPLFTSFDKSPSPEQDFSTSFDASEFSVPPSPSGDVSAHSSGWASTSSLVSSTSQPTAPPVSGPNLLPTSAENAPSMTTSSGWASTSSLSHVVPSATSTGGASSSSLASNTGAEPSSSAAGPSRPSLFKRGGKSKGLVNPWSKKS</sequence>
<dbReference type="Proteomes" id="UP001215280">
    <property type="component" value="Unassembled WGS sequence"/>
</dbReference>
<feature type="compositionally biased region" description="Acidic residues" evidence="1">
    <location>
        <begin position="211"/>
        <end position="228"/>
    </location>
</feature>
<comment type="caution">
    <text evidence="2">The sequence shown here is derived from an EMBL/GenBank/DDBJ whole genome shotgun (WGS) entry which is preliminary data.</text>
</comment>
<proteinExistence type="predicted"/>
<evidence type="ECO:0000256" key="1">
    <source>
        <dbReference type="SAM" id="MobiDB-lite"/>
    </source>
</evidence>
<accession>A0AAD7IGR5</accession>
<evidence type="ECO:0000313" key="3">
    <source>
        <dbReference type="Proteomes" id="UP001215280"/>
    </source>
</evidence>
<keyword evidence="3" id="KW-1185">Reference proteome</keyword>
<dbReference type="AlphaFoldDB" id="A0AAD7IGR5"/>
<feature type="region of interest" description="Disordered" evidence="1">
    <location>
        <begin position="125"/>
        <end position="162"/>
    </location>
</feature>
<name>A0AAD7IGR5_9AGAR</name>
<feature type="compositionally biased region" description="Polar residues" evidence="1">
    <location>
        <begin position="233"/>
        <end position="248"/>
    </location>
</feature>
<feature type="region of interest" description="Disordered" evidence="1">
    <location>
        <begin position="204"/>
        <end position="248"/>
    </location>
</feature>
<feature type="compositionally biased region" description="Low complexity" evidence="1">
    <location>
        <begin position="336"/>
        <end position="386"/>
    </location>
</feature>